<organism evidence="2">
    <name type="scientific">hydrothermal vent metagenome</name>
    <dbReference type="NCBI Taxonomy" id="652676"/>
    <lineage>
        <taxon>unclassified sequences</taxon>
        <taxon>metagenomes</taxon>
        <taxon>ecological metagenomes</taxon>
    </lineage>
</organism>
<accession>A0A3B1B7U9</accession>
<feature type="region of interest" description="Disordered" evidence="1">
    <location>
        <begin position="88"/>
        <end position="158"/>
    </location>
</feature>
<proteinExistence type="predicted"/>
<feature type="compositionally biased region" description="Low complexity" evidence="1">
    <location>
        <begin position="90"/>
        <end position="117"/>
    </location>
</feature>
<dbReference type="AlphaFoldDB" id="A0A3B1B7U9"/>
<feature type="compositionally biased region" description="Polar residues" evidence="1">
    <location>
        <begin position="118"/>
        <end position="136"/>
    </location>
</feature>
<name>A0A3B1B7U9_9ZZZZ</name>
<sequence length="196" mass="21154">MNVFTAPKHSSRLVGSALFLLMVFVSYSIMAQDAALPKSSYDCTRLAINNVDELELTRQEKLDMLEGAFFDSIDRYSECMDRVQADMAKSSGSGNGAANGSSTGSGINESSSSGTSSHNDQQNTNEASTQNVNQSPQPKPIHPGDTLPRGAPDQVIAPKDNDSIICKILYDEIANESDQAIKSGLIKQHDQYDCSK</sequence>
<protein>
    <submittedName>
        <fullName evidence="2">Uncharacterized protein</fullName>
    </submittedName>
</protein>
<evidence type="ECO:0000313" key="2">
    <source>
        <dbReference type="EMBL" id="VAX08074.1"/>
    </source>
</evidence>
<reference evidence="2" key="1">
    <citation type="submission" date="2018-06" db="EMBL/GenBank/DDBJ databases">
        <authorList>
            <person name="Zhirakovskaya E."/>
        </authorList>
    </citation>
    <scope>NUCLEOTIDE SEQUENCE</scope>
</reference>
<dbReference type="EMBL" id="UOFX01000034">
    <property type="protein sequence ID" value="VAX08074.1"/>
    <property type="molecule type" value="Genomic_DNA"/>
</dbReference>
<gene>
    <name evidence="2" type="ORF">MNBD_GAMMA26-1720</name>
</gene>
<evidence type="ECO:0000256" key="1">
    <source>
        <dbReference type="SAM" id="MobiDB-lite"/>
    </source>
</evidence>